<evidence type="ECO:0000313" key="4">
    <source>
        <dbReference type="Proteomes" id="UP001057580"/>
    </source>
</evidence>
<dbReference type="GeneID" id="74944261"/>
<dbReference type="RefSeq" id="WP_260592909.1">
    <property type="nucleotide sequence ID" value="NZ_CP104003.1"/>
</dbReference>
<feature type="transmembrane region" description="Helical" evidence="2">
    <location>
        <begin position="135"/>
        <end position="160"/>
    </location>
</feature>
<feature type="transmembrane region" description="Helical" evidence="2">
    <location>
        <begin position="28"/>
        <end position="45"/>
    </location>
</feature>
<dbReference type="KEGG" id="ssai:N0B31_17525"/>
<dbReference type="Pfam" id="PF24400">
    <property type="entry name" value="DUF7544"/>
    <property type="match status" value="1"/>
</dbReference>
<gene>
    <name evidence="3" type="ORF">N0B31_17525</name>
</gene>
<proteinExistence type="predicted"/>
<dbReference type="AlphaFoldDB" id="A0A9E7R1C0"/>
<dbReference type="InterPro" id="IPR055966">
    <property type="entry name" value="DUF7544"/>
</dbReference>
<feature type="transmembrane region" description="Helical" evidence="2">
    <location>
        <begin position="81"/>
        <end position="114"/>
    </location>
</feature>
<sequence length="354" mass="36902">MALHAVDDLGEAFEATKAFLWPFDASRWLKLAVVVLFVGGVGGSFPTSGTNVSTDAGQFPTDGATFPIDLGPITLADAGDVFALVAVAVAVGILLALLFGVVGSVMEFVLITSLREEEVHVRRYFREHLGAGLRLFGFRFAMGLLALLLIAGPILALLFAGGGPETFGPGRVVGLVLVAVPLAVVFGTVFSLIDGFTTFFVVPVMLVEDRGVLSAWGRFWGVLKGDWKEYLVFVVLTAVLTLVAATAVGFVVGIVGLLLVGPVVVAGIASAVTGSPVLLAVVVGIGLVAGLAVLFVAAIVRVPVVTYFRYYAMLVLGDTETELDPIPERRSRIRAVGSDEGPETPDDASGAESA</sequence>
<accession>A0A9E7R1C0</accession>
<reference evidence="3" key="1">
    <citation type="submission" date="2022-09" db="EMBL/GenBank/DDBJ databases">
        <title>Diverse halophilic archaea isolated from saline environments.</title>
        <authorList>
            <person name="Cui H.-L."/>
        </authorList>
    </citation>
    <scope>NUCLEOTIDE SEQUENCE</scope>
    <source>
        <strain evidence="3">ZS-35-S2</strain>
    </source>
</reference>
<evidence type="ECO:0000256" key="1">
    <source>
        <dbReference type="SAM" id="MobiDB-lite"/>
    </source>
</evidence>
<feature type="transmembrane region" description="Helical" evidence="2">
    <location>
        <begin position="230"/>
        <end position="257"/>
    </location>
</feature>
<feature type="region of interest" description="Disordered" evidence="1">
    <location>
        <begin position="327"/>
        <end position="354"/>
    </location>
</feature>
<keyword evidence="2" id="KW-0472">Membrane</keyword>
<keyword evidence="4" id="KW-1185">Reference proteome</keyword>
<keyword evidence="2" id="KW-1133">Transmembrane helix</keyword>
<organism evidence="3 4">
    <name type="scientific">Salinirubellus salinus</name>
    <dbReference type="NCBI Taxonomy" id="1364945"/>
    <lineage>
        <taxon>Archaea</taxon>
        <taxon>Methanobacteriati</taxon>
        <taxon>Methanobacteriota</taxon>
        <taxon>Stenosarchaea group</taxon>
        <taxon>Halobacteria</taxon>
        <taxon>Halobacteriales</taxon>
        <taxon>Natronomonadaceae</taxon>
        <taxon>Salinirubellus</taxon>
    </lineage>
</organism>
<dbReference type="Proteomes" id="UP001057580">
    <property type="component" value="Chromosome"/>
</dbReference>
<keyword evidence="2" id="KW-0812">Transmembrane</keyword>
<evidence type="ECO:0000256" key="2">
    <source>
        <dbReference type="SAM" id="Phobius"/>
    </source>
</evidence>
<dbReference type="EMBL" id="CP104003">
    <property type="protein sequence ID" value="UWM53915.1"/>
    <property type="molecule type" value="Genomic_DNA"/>
</dbReference>
<protein>
    <submittedName>
        <fullName evidence="3">Uncharacterized protein</fullName>
    </submittedName>
</protein>
<feature type="transmembrane region" description="Helical" evidence="2">
    <location>
        <begin position="277"/>
        <end position="300"/>
    </location>
</feature>
<name>A0A9E7R1C0_9EURY</name>
<evidence type="ECO:0000313" key="3">
    <source>
        <dbReference type="EMBL" id="UWM53915.1"/>
    </source>
</evidence>
<feature type="transmembrane region" description="Helical" evidence="2">
    <location>
        <begin position="172"/>
        <end position="193"/>
    </location>
</feature>